<comment type="caution">
    <text evidence="2">The sequence shown here is derived from an EMBL/GenBank/DDBJ whole genome shotgun (WGS) entry which is preliminary data.</text>
</comment>
<keyword evidence="1" id="KW-0732">Signal</keyword>
<protein>
    <submittedName>
        <fullName evidence="2">Uncharacterized protein</fullName>
    </submittedName>
</protein>
<evidence type="ECO:0000313" key="2">
    <source>
        <dbReference type="EMBL" id="OKH33225.1"/>
    </source>
</evidence>
<dbReference type="EMBL" id="MRCE01000031">
    <property type="protein sequence ID" value="OKH33225.1"/>
    <property type="molecule type" value="Genomic_DNA"/>
</dbReference>
<dbReference type="STRING" id="454136.NIES2119_23655"/>
<sequence>MKYLKIVLVALIIFVNLLIAKPSFADPPKFTNNPDYIQVTQALDELLKVKNSPELPEGVTQEDIQKSIADLEFQKYALESGINWGQCRNETGKTLAIYGSKPKKSTSTFDNAIYFLADGETTNDEWDCDGVYLPGGIKVAGLSNNGETQELANPVAVKILDGTQLVIKANPDTGAVELNVPPAEIFSAGDANWFIPNISPDAIAARIPNAPTIEND</sequence>
<proteinExistence type="predicted"/>
<dbReference type="AlphaFoldDB" id="A0A1U7I9U0"/>
<dbReference type="RefSeq" id="WP_073595962.1">
    <property type="nucleotide sequence ID" value="NZ_MRCE01000031.1"/>
</dbReference>
<evidence type="ECO:0000256" key="1">
    <source>
        <dbReference type="SAM" id="SignalP"/>
    </source>
</evidence>
<gene>
    <name evidence="2" type="ORF">NIES2119_23655</name>
</gene>
<organism evidence="2 3">
    <name type="scientific">[Phormidium ambiguum] IAM M-71</name>
    <dbReference type="NCBI Taxonomy" id="454136"/>
    <lineage>
        <taxon>Bacteria</taxon>
        <taxon>Bacillati</taxon>
        <taxon>Cyanobacteriota</taxon>
        <taxon>Cyanophyceae</taxon>
        <taxon>Oscillatoriophycideae</taxon>
        <taxon>Aerosakkonematales</taxon>
        <taxon>Aerosakkonemataceae</taxon>
        <taxon>Floridanema</taxon>
    </lineage>
</organism>
<feature type="signal peptide" evidence="1">
    <location>
        <begin position="1"/>
        <end position="25"/>
    </location>
</feature>
<feature type="chain" id="PRO_5012301588" evidence="1">
    <location>
        <begin position="26"/>
        <end position="216"/>
    </location>
</feature>
<accession>A0A1U7I9U0</accession>
<dbReference type="Proteomes" id="UP000185860">
    <property type="component" value="Unassembled WGS sequence"/>
</dbReference>
<name>A0A1U7I9U0_9CYAN</name>
<evidence type="ECO:0000313" key="3">
    <source>
        <dbReference type="Proteomes" id="UP000185860"/>
    </source>
</evidence>
<dbReference type="OrthoDB" id="422351at2"/>
<reference evidence="2 3" key="1">
    <citation type="submission" date="2016-11" db="EMBL/GenBank/DDBJ databases">
        <title>Draft Genome Sequences of Nine Cyanobacterial Strains from Diverse Habitats.</title>
        <authorList>
            <person name="Zhu T."/>
            <person name="Hou S."/>
            <person name="Lu X."/>
            <person name="Hess W.R."/>
        </authorList>
    </citation>
    <scope>NUCLEOTIDE SEQUENCE [LARGE SCALE GENOMIC DNA]</scope>
    <source>
        <strain evidence="2 3">IAM M-71</strain>
    </source>
</reference>